<comment type="similarity">
    <text evidence="2 8">Belongs to the class-V pyridoxal-phosphate-dependent aminotransferase family.</text>
</comment>
<evidence type="ECO:0000256" key="8">
    <source>
        <dbReference type="RuleBase" id="RU004075"/>
    </source>
</evidence>
<dbReference type="Proteomes" id="UP000006804">
    <property type="component" value="Chromosome"/>
</dbReference>
<comment type="cofactor">
    <cofactor evidence="1 7 9">
        <name>pyridoxal 5'-phosphate</name>
        <dbReference type="ChEBI" id="CHEBI:597326"/>
    </cofactor>
</comment>
<dbReference type="PROSITE" id="PS00595">
    <property type="entry name" value="AA_TRANSFER_CLASS_5"/>
    <property type="match status" value="1"/>
</dbReference>
<reference evidence="11 12" key="1">
    <citation type="submission" date="2010-11" db="EMBL/GenBank/DDBJ databases">
        <title>The complete genome of Thermotoga thermarum DSM 5069.</title>
        <authorList>
            <consortium name="US DOE Joint Genome Institute (JGI-PGF)"/>
            <person name="Lucas S."/>
            <person name="Copeland A."/>
            <person name="Lapidus A."/>
            <person name="Bruce D."/>
            <person name="Goodwin L."/>
            <person name="Pitluck S."/>
            <person name="Kyrpides N."/>
            <person name="Mavromatis K."/>
            <person name="Ivanova N."/>
            <person name="Zeytun A."/>
            <person name="Brettin T."/>
            <person name="Detter J.C."/>
            <person name="Tapia R."/>
            <person name="Han C."/>
            <person name="Land M."/>
            <person name="Hauser L."/>
            <person name="Markowitz V."/>
            <person name="Cheng J.-F."/>
            <person name="Hugenholtz P."/>
            <person name="Woyke T."/>
            <person name="Wu D."/>
            <person name="Spring S."/>
            <person name="Schroeder M."/>
            <person name="Brambilla E."/>
            <person name="Klenk H.-P."/>
            <person name="Eisen J.A."/>
        </authorList>
    </citation>
    <scope>NUCLEOTIDE SEQUENCE [LARGE SCALE GENOMIC DNA]</scope>
    <source>
        <strain evidence="11 12">DSM 5069</strain>
    </source>
</reference>
<evidence type="ECO:0000313" key="11">
    <source>
        <dbReference type="EMBL" id="AEH51876.1"/>
    </source>
</evidence>
<dbReference type="OrthoDB" id="389074at2"/>
<dbReference type="PANTHER" id="PTHR21152">
    <property type="entry name" value="AMINOTRANSFERASE CLASS V"/>
    <property type="match status" value="1"/>
</dbReference>
<dbReference type="GO" id="GO:0004648">
    <property type="term" value="F:O-phospho-L-serine:2-oxoglutarate aminotransferase activity"/>
    <property type="evidence" value="ECO:0007669"/>
    <property type="project" value="UniProtKB-EC"/>
</dbReference>
<feature type="modified residue" description="N6-(pyridoxal phosphate)lysine" evidence="7">
    <location>
        <position position="191"/>
    </location>
</feature>
<evidence type="ECO:0000256" key="6">
    <source>
        <dbReference type="PIRSR" id="PIRSR000524-1"/>
    </source>
</evidence>
<dbReference type="EC" id="2.6.1.52" evidence="11"/>
<dbReference type="GO" id="GO:0019265">
    <property type="term" value="P:glycine biosynthetic process, by transamination of glyoxylate"/>
    <property type="evidence" value="ECO:0007669"/>
    <property type="project" value="TreeGrafter"/>
</dbReference>
<dbReference type="Gene3D" id="3.40.640.10">
    <property type="entry name" value="Type I PLP-dependent aspartate aminotransferase-like (Major domain)"/>
    <property type="match status" value="1"/>
</dbReference>
<dbReference type="PANTHER" id="PTHR21152:SF40">
    <property type="entry name" value="ALANINE--GLYOXYLATE AMINOTRANSFERASE"/>
    <property type="match status" value="1"/>
</dbReference>
<accession>F7YWA3</accession>
<dbReference type="PATRIC" id="fig|688269.3.peg.1888"/>
<dbReference type="GO" id="GO:0004069">
    <property type="term" value="F:L-aspartate:2-oxoglutarate aminotransferase activity"/>
    <property type="evidence" value="ECO:0007669"/>
    <property type="project" value="UniProtKB-EC"/>
</dbReference>
<evidence type="ECO:0000313" key="12">
    <source>
        <dbReference type="Proteomes" id="UP000006804"/>
    </source>
</evidence>
<dbReference type="InterPro" id="IPR015422">
    <property type="entry name" value="PyrdxlP-dep_Trfase_small"/>
</dbReference>
<dbReference type="HOGENOM" id="CLU_027686_1_1_0"/>
<dbReference type="Gene3D" id="3.90.1150.10">
    <property type="entry name" value="Aspartate Aminotransferase, domain 1"/>
    <property type="match status" value="1"/>
</dbReference>
<dbReference type="InterPro" id="IPR015421">
    <property type="entry name" value="PyrdxlP-dep_Trfase_major"/>
</dbReference>
<dbReference type="SUPFAM" id="SSF53383">
    <property type="entry name" value="PLP-dependent transferases"/>
    <property type="match status" value="1"/>
</dbReference>
<dbReference type="EC" id="2.6.1.1" evidence="11"/>
<dbReference type="InterPro" id="IPR020578">
    <property type="entry name" value="Aminotrans_V_PyrdxlP_BS"/>
</dbReference>
<sequence>MLRKNFIMAPGPTPVPPEVLLAGAKETIHHRTPQFLKIIEQTLEEAKYLFQTSNRVYVFVSSGTGAMEAAVTNLVNPGEKAIVVVSGKFGERWKEICQAYGINVVEIALEWGEAVTPEQIEKALKEHPDAKVIFTTHSETSTGTVIDLEAIAKLTKDTDKILVTDAVSSLVAEPLKMDEWGVDVVVSGSQKGVMMPPGLAFIVLNKKAWEVVLKNKCPKYYFDLRYYDENYPDNPWTPAVNMIYMLNQSIKMIKEEGIENIWNRHRILGEATRSAVKALGLELFSKRPGNVVTAVTAPQGIDPKKVTKIMRDKYGVTIAGGQEHLANKIFRIAHLGYVSIFDTITAISALEFTLHELGYPVTFGKGVAAAMEVFNREGVAG</sequence>
<feature type="domain" description="Aminotransferase class V" evidence="10">
    <location>
        <begin position="11"/>
        <end position="323"/>
    </location>
</feature>
<keyword evidence="12" id="KW-1185">Reference proteome</keyword>
<evidence type="ECO:0000256" key="1">
    <source>
        <dbReference type="ARBA" id="ARBA00001933"/>
    </source>
</evidence>
<proteinExistence type="inferred from homology"/>
<dbReference type="KEGG" id="tta:Theth_1834"/>
<dbReference type="InterPro" id="IPR015424">
    <property type="entry name" value="PyrdxlP-dep_Trfase"/>
</dbReference>
<feature type="binding site" evidence="6">
    <location>
        <position position="331"/>
    </location>
    <ligand>
        <name>substrate</name>
    </ligand>
</feature>
<evidence type="ECO:0000256" key="5">
    <source>
        <dbReference type="ARBA" id="ARBA00022898"/>
    </source>
</evidence>
<dbReference type="PIRSF" id="PIRSF000524">
    <property type="entry name" value="SPT"/>
    <property type="match status" value="1"/>
</dbReference>
<dbReference type="GO" id="GO:0008453">
    <property type="term" value="F:alanine-glyoxylate transaminase activity"/>
    <property type="evidence" value="ECO:0007669"/>
    <property type="project" value="TreeGrafter"/>
</dbReference>
<keyword evidence="5 7" id="KW-0663">Pyridoxal phosphate</keyword>
<dbReference type="GO" id="GO:0004760">
    <property type="term" value="F:L-serine-pyruvate transaminase activity"/>
    <property type="evidence" value="ECO:0007669"/>
    <property type="project" value="TreeGrafter"/>
</dbReference>
<dbReference type="EMBL" id="CP002351">
    <property type="protein sequence ID" value="AEH51876.1"/>
    <property type="molecule type" value="Genomic_DNA"/>
</dbReference>
<name>F7YWA3_9THEM</name>
<evidence type="ECO:0000256" key="3">
    <source>
        <dbReference type="ARBA" id="ARBA00022576"/>
    </source>
</evidence>
<dbReference type="InterPro" id="IPR024169">
    <property type="entry name" value="SP_NH2Trfase/AEP_transaminase"/>
</dbReference>
<evidence type="ECO:0000256" key="4">
    <source>
        <dbReference type="ARBA" id="ARBA00022679"/>
    </source>
</evidence>
<dbReference type="FunFam" id="3.90.1150.10:FF:000031">
    <property type="entry name" value="Serine--glyoxylate aminotransferase"/>
    <property type="match status" value="1"/>
</dbReference>
<dbReference type="InterPro" id="IPR000192">
    <property type="entry name" value="Aminotrans_V_dom"/>
</dbReference>
<dbReference type="eggNOG" id="COG0075">
    <property type="taxonomic scope" value="Bacteria"/>
</dbReference>
<organism evidence="11 12">
    <name type="scientific">Pseudothermotoga thermarum DSM 5069</name>
    <dbReference type="NCBI Taxonomy" id="688269"/>
    <lineage>
        <taxon>Bacteria</taxon>
        <taxon>Thermotogati</taxon>
        <taxon>Thermotogota</taxon>
        <taxon>Thermotogae</taxon>
        <taxon>Thermotogales</taxon>
        <taxon>Thermotogaceae</taxon>
        <taxon>Pseudothermotoga</taxon>
    </lineage>
</organism>
<dbReference type="Pfam" id="PF00266">
    <property type="entry name" value="Aminotran_5"/>
    <property type="match status" value="1"/>
</dbReference>
<dbReference type="AlphaFoldDB" id="F7YWA3"/>
<evidence type="ECO:0000259" key="10">
    <source>
        <dbReference type="Pfam" id="PF00266"/>
    </source>
</evidence>
<dbReference type="RefSeq" id="WP_013933084.1">
    <property type="nucleotide sequence ID" value="NC_015707.1"/>
</dbReference>
<keyword evidence="3 11" id="KW-0032">Aminotransferase</keyword>
<dbReference type="STRING" id="688269.Theth_1834"/>
<keyword evidence="4 11" id="KW-0808">Transferase</keyword>
<evidence type="ECO:0000256" key="7">
    <source>
        <dbReference type="PIRSR" id="PIRSR000524-50"/>
    </source>
</evidence>
<evidence type="ECO:0000256" key="2">
    <source>
        <dbReference type="ARBA" id="ARBA00009236"/>
    </source>
</evidence>
<evidence type="ECO:0000256" key="9">
    <source>
        <dbReference type="RuleBase" id="RU004504"/>
    </source>
</evidence>
<protein>
    <submittedName>
        <fullName evidence="11">Phosphoserine aminotransferase apoenzyme L-aspartate aminotransferase apoenzyme</fullName>
        <ecNumber evidence="11">2.6.1.1</ecNumber>
        <ecNumber evidence="11">2.6.1.52</ecNumber>
    </submittedName>
</protein>
<dbReference type="FunFam" id="3.40.640.10:FF:000027">
    <property type="entry name" value="Serine--pyruvate aminotransferase, mitochondrial"/>
    <property type="match status" value="1"/>
</dbReference>
<gene>
    <name evidence="11" type="ORF">Theth_1834</name>
</gene>